<accession>A0A1Q3BR30</accession>
<protein>
    <recommendedName>
        <fullName evidence="3">Zf-RVT domain-containing protein</fullName>
    </recommendedName>
</protein>
<evidence type="ECO:0008006" key="3">
    <source>
        <dbReference type="Google" id="ProtNLM"/>
    </source>
</evidence>
<proteinExistence type="predicted"/>
<comment type="caution">
    <text evidence="1">The sequence shown here is derived from an EMBL/GenBank/DDBJ whole genome shotgun (WGS) entry which is preliminary data.</text>
</comment>
<evidence type="ECO:0000313" key="1">
    <source>
        <dbReference type="EMBL" id="GAV70349.1"/>
    </source>
</evidence>
<gene>
    <name evidence="1" type="ORF">CFOL_v3_13847</name>
</gene>
<organism evidence="1 2">
    <name type="scientific">Cephalotus follicularis</name>
    <name type="common">Albany pitcher plant</name>
    <dbReference type="NCBI Taxonomy" id="3775"/>
    <lineage>
        <taxon>Eukaryota</taxon>
        <taxon>Viridiplantae</taxon>
        <taxon>Streptophyta</taxon>
        <taxon>Embryophyta</taxon>
        <taxon>Tracheophyta</taxon>
        <taxon>Spermatophyta</taxon>
        <taxon>Magnoliopsida</taxon>
        <taxon>eudicotyledons</taxon>
        <taxon>Gunneridae</taxon>
        <taxon>Pentapetalae</taxon>
        <taxon>rosids</taxon>
        <taxon>fabids</taxon>
        <taxon>Oxalidales</taxon>
        <taxon>Cephalotaceae</taxon>
        <taxon>Cephalotus</taxon>
    </lineage>
</organism>
<dbReference type="Proteomes" id="UP000187406">
    <property type="component" value="Unassembled WGS sequence"/>
</dbReference>
<dbReference type="EMBL" id="BDDD01000799">
    <property type="protein sequence ID" value="GAV70349.1"/>
    <property type="molecule type" value="Genomic_DNA"/>
</dbReference>
<dbReference type="PANTHER" id="PTHR33116">
    <property type="entry name" value="REVERSE TRANSCRIPTASE ZINC-BINDING DOMAIN-CONTAINING PROTEIN-RELATED-RELATED"/>
    <property type="match status" value="1"/>
</dbReference>
<dbReference type="InParanoid" id="A0A1Q3BR30"/>
<dbReference type="PANTHER" id="PTHR33116:SF84">
    <property type="entry name" value="RNA-DIRECTED DNA POLYMERASE"/>
    <property type="match status" value="1"/>
</dbReference>
<reference evidence="2" key="1">
    <citation type="submission" date="2016-04" db="EMBL/GenBank/DDBJ databases">
        <title>Cephalotus genome sequencing.</title>
        <authorList>
            <person name="Fukushima K."/>
            <person name="Hasebe M."/>
            <person name="Fang X."/>
        </authorList>
    </citation>
    <scope>NUCLEOTIDE SEQUENCE [LARGE SCALE GENOMIC DNA]</scope>
    <source>
        <strain evidence="2">cv. St1</strain>
    </source>
</reference>
<dbReference type="OrthoDB" id="1692599at2759"/>
<feature type="non-terminal residue" evidence="1">
    <location>
        <position position="136"/>
    </location>
</feature>
<dbReference type="AlphaFoldDB" id="A0A1Q3BR30"/>
<feature type="non-terminal residue" evidence="1">
    <location>
        <position position="1"/>
    </location>
</feature>
<name>A0A1Q3BR30_CEPFO</name>
<evidence type="ECO:0000313" key="2">
    <source>
        <dbReference type="Proteomes" id="UP000187406"/>
    </source>
</evidence>
<sequence>LSRLGITSSACFVFNCGENEQLDHLFFGCPYSKQIWAQILGKFNIIRPILPWAEEIQWMVDHTKGNKFPQALRKLVFGATVYHIWMERNRRIFKNCFLPLQSIIHKVQCDVVGKMAGLNMPFDQVDEHHHSLGTNW</sequence>
<keyword evidence="2" id="KW-1185">Reference proteome</keyword>